<dbReference type="PATRIC" id="fig|413882.6.peg.3662"/>
<dbReference type="EMBL" id="CP011371">
    <property type="protein sequence ID" value="AKJ30197.1"/>
    <property type="molecule type" value="Genomic_DNA"/>
</dbReference>
<reference evidence="3 4" key="1">
    <citation type="submission" date="2015-05" db="EMBL/GenBank/DDBJ databases">
        <authorList>
            <person name="Tang B."/>
            <person name="Yu Y."/>
        </authorList>
    </citation>
    <scope>NUCLEOTIDE SEQUENCE [LARGE SCALE GENOMIC DNA]</scope>
    <source>
        <strain evidence="3 4">DSM 7029</strain>
    </source>
</reference>
<gene>
    <name evidence="3" type="ORF">AAW51_3506</name>
</gene>
<dbReference type="InterPro" id="IPR017853">
    <property type="entry name" value="GH"/>
</dbReference>
<dbReference type="KEGG" id="pbh:AAW51_3506"/>
<evidence type="ECO:0000259" key="2">
    <source>
        <dbReference type="PROSITE" id="PS51910"/>
    </source>
</evidence>
<keyword evidence="4" id="KW-1185">Reference proteome</keyword>
<evidence type="ECO:0000313" key="4">
    <source>
        <dbReference type="Proteomes" id="UP000035352"/>
    </source>
</evidence>
<feature type="domain" description="GH18" evidence="2">
    <location>
        <begin position="324"/>
        <end position="588"/>
    </location>
</feature>
<name>A0A0G3BLA6_9BURK</name>
<dbReference type="PROSITE" id="PS51910">
    <property type="entry name" value="GH18_2"/>
    <property type="match status" value="1"/>
</dbReference>
<protein>
    <submittedName>
        <fullName evidence="3">Chitinase</fullName>
    </submittedName>
</protein>
<dbReference type="Proteomes" id="UP000035352">
    <property type="component" value="Chromosome"/>
</dbReference>
<feature type="chain" id="PRO_5005183611" evidence="1">
    <location>
        <begin position="23"/>
        <end position="588"/>
    </location>
</feature>
<dbReference type="RefSeq" id="WP_238947624.1">
    <property type="nucleotide sequence ID" value="NZ_CP011371.1"/>
</dbReference>
<dbReference type="InterPro" id="IPR001223">
    <property type="entry name" value="Glyco_hydro18_cat"/>
</dbReference>
<dbReference type="AlphaFoldDB" id="A0A0G3BLA6"/>
<dbReference type="SUPFAM" id="SSF51445">
    <property type="entry name" value="(Trans)glycosidases"/>
    <property type="match status" value="1"/>
</dbReference>
<keyword evidence="1" id="KW-0732">Signal</keyword>
<dbReference type="GO" id="GO:0005975">
    <property type="term" value="P:carbohydrate metabolic process"/>
    <property type="evidence" value="ECO:0007669"/>
    <property type="project" value="InterPro"/>
</dbReference>
<sequence>MGKLMRGALAATALMLGQAAGAQTYNAGIAEVGADRATLPQGQSVGVFATLRNLQAIGIFTVHLEVLRDGAASPVHTLQCRTPELATGGQYRCAGSFSAGTPGTYRVRARAGTIDGSGAIFPGSSGTPGTRVSAAFTVSGNVTPPPVSPPAGAPGADIVIDSFGSPERYNQRHQNLLGGYTDDDGSLQHDMAVGGALQLRSAGSGYWYSVLAKSTCLDASKMAALKIVAKASQAASLQLSLGTGAGGCERSTASSAPVTVQLGTGYQEISVPLNRFQLASLAQLQSVVLSGLQAGVDYGIQSLSLVATSDGLPPPQPPVGLPAKVVAGYWPYWPVAPVRIRDVHPNYNVIYLFHARPEGGAPGTTGAVVWTPPGDGRGAATNFVADIQHARTVQGRKIILSVGGAGHGMSFPTRTKSQAFVDSVVALYNRLGGFDGLDWNTFEADQAPDTEEMIWISLELKRRYPGFIITSPPAPWSTRDQVFCQAMVRAGAMDYAAPQYYDGPGLADPAYVAENIRTWVQLLGAERVVVGFGVAAATNYMTIDQAVDAWQRVKAQYPQLRGGFDWQIHTDESQGWPFATRMKPLIQP</sequence>
<evidence type="ECO:0000313" key="3">
    <source>
        <dbReference type="EMBL" id="AKJ30197.1"/>
    </source>
</evidence>
<proteinExistence type="predicted"/>
<dbReference type="STRING" id="413882.AAW51_3506"/>
<dbReference type="Gene3D" id="3.20.20.80">
    <property type="entry name" value="Glycosidases"/>
    <property type="match status" value="1"/>
</dbReference>
<accession>A0A0G3BLA6</accession>
<feature type="signal peptide" evidence="1">
    <location>
        <begin position="1"/>
        <end position="22"/>
    </location>
</feature>
<evidence type="ECO:0000256" key="1">
    <source>
        <dbReference type="SAM" id="SignalP"/>
    </source>
</evidence>
<organism evidence="3 4">
    <name type="scientific">Caldimonas brevitalea</name>
    <dbReference type="NCBI Taxonomy" id="413882"/>
    <lineage>
        <taxon>Bacteria</taxon>
        <taxon>Pseudomonadati</taxon>
        <taxon>Pseudomonadota</taxon>
        <taxon>Betaproteobacteria</taxon>
        <taxon>Burkholderiales</taxon>
        <taxon>Sphaerotilaceae</taxon>
        <taxon>Caldimonas</taxon>
    </lineage>
</organism>